<dbReference type="EMBL" id="LAZR01003830">
    <property type="protein sequence ID" value="KKN14300.1"/>
    <property type="molecule type" value="Genomic_DNA"/>
</dbReference>
<reference evidence="1" key="1">
    <citation type="journal article" date="2015" name="Nature">
        <title>Complex archaea that bridge the gap between prokaryotes and eukaryotes.</title>
        <authorList>
            <person name="Spang A."/>
            <person name="Saw J.H."/>
            <person name="Jorgensen S.L."/>
            <person name="Zaremba-Niedzwiedzka K."/>
            <person name="Martijn J."/>
            <person name="Lind A.E."/>
            <person name="van Eijk R."/>
            <person name="Schleper C."/>
            <person name="Guy L."/>
            <person name="Ettema T.J."/>
        </authorList>
    </citation>
    <scope>NUCLEOTIDE SEQUENCE</scope>
</reference>
<protein>
    <submittedName>
        <fullName evidence="1">Uncharacterized protein</fullName>
    </submittedName>
</protein>
<gene>
    <name evidence="1" type="ORF">LCGC14_0997430</name>
</gene>
<evidence type="ECO:0000313" key="1">
    <source>
        <dbReference type="EMBL" id="KKN14300.1"/>
    </source>
</evidence>
<comment type="caution">
    <text evidence="1">The sequence shown here is derived from an EMBL/GenBank/DDBJ whole genome shotgun (WGS) entry which is preliminary data.</text>
</comment>
<proteinExistence type="predicted"/>
<organism evidence="1">
    <name type="scientific">marine sediment metagenome</name>
    <dbReference type="NCBI Taxonomy" id="412755"/>
    <lineage>
        <taxon>unclassified sequences</taxon>
        <taxon>metagenomes</taxon>
        <taxon>ecological metagenomes</taxon>
    </lineage>
</organism>
<dbReference type="AlphaFoldDB" id="A0A0F9N423"/>
<name>A0A0F9N423_9ZZZZ</name>
<accession>A0A0F9N423</accession>
<sequence length="91" mass="11164">MNKSLIDLHEFEDWFRMKLEEEGQRRINFIESKWDNLNIVNRGLLIDFLGNNVLTGYKLFFINKKYNELYLILKDQFELCYELIHKWSTTL</sequence>